<dbReference type="RefSeq" id="WP_143086801.1">
    <property type="nucleotide sequence ID" value="NZ_FOFT01000009.1"/>
</dbReference>
<dbReference type="Proteomes" id="UP000199028">
    <property type="component" value="Unassembled WGS sequence"/>
</dbReference>
<name>A0A1H9ULX4_9PSEU</name>
<protein>
    <recommendedName>
        <fullName evidence="4">Alpha-L-arabinofuranosidase B (ABFB) domain-containing protein</fullName>
    </recommendedName>
</protein>
<keyword evidence="1" id="KW-0732">Signal</keyword>
<evidence type="ECO:0000313" key="3">
    <source>
        <dbReference type="Proteomes" id="UP000199028"/>
    </source>
</evidence>
<keyword evidence="3" id="KW-1185">Reference proteome</keyword>
<evidence type="ECO:0000313" key="2">
    <source>
        <dbReference type="EMBL" id="SES10184.1"/>
    </source>
</evidence>
<sequence length="148" mass="16391">MKVLAFAALLSTTVVAPVQEFSFEAEANARPVHSRSANWSAPAEEIRVGLRRSDNTIRIHAEHNGLQDYILVELSRHDGQLITAGSYDDEKVTVFGDGFVCTDDTAGFTVDRVEYNADGWTDVFAASITHTCGDQPFNAFRARVDFHR</sequence>
<evidence type="ECO:0008006" key="4">
    <source>
        <dbReference type="Google" id="ProtNLM"/>
    </source>
</evidence>
<dbReference type="EMBL" id="FOFT01000009">
    <property type="protein sequence ID" value="SES10184.1"/>
    <property type="molecule type" value="Genomic_DNA"/>
</dbReference>
<feature type="chain" id="PRO_5038857809" description="Alpha-L-arabinofuranosidase B (ABFB) domain-containing protein" evidence="1">
    <location>
        <begin position="17"/>
        <end position="148"/>
    </location>
</feature>
<dbReference type="OrthoDB" id="3685630at2"/>
<proteinExistence type="predicted"/>
<organism evidence="2 3">
    <name type="scientific">Lentzea flaviverrucosa</name>
    <dbReference type="NCBI Taxonomy" id="200379"/>
    <lineage>
        <taxon>Bacteria</taxon>
        <taxon>Bacillati</taxon>
        <taxon>Actinomycetota</taxon>
        <taxon>Actinomycetes</taxon>
        <taxon>Pseudonocardiales</taxon>
        <taxon>Pseudonocardiaceae</taxon>
        <taxon>Lentzea</taxon>
    </lineage>
</organism>
<reference evidence="3" key="1">
    <citation type="submission" date="2016-10" db="EMBL/GenBank/DDBJ databases">
        <authorList>
            <person name="Varghese N."/>
            <person name="Submissions S."/>
        </authorList>
    </citation>
    <scope>NUCLEOTIDE SEQUENCE [LARGE SCALE GENOMIC DNA]</scope>
    <source>
        <strain evidence="3">CGMCC 4.578</strain>
    </source>
</reference>
<dbReference type="AlphaFoldDB" id="A0A1H9ULX4"/>
<gene>
    <name evidence="2" type="ORF">SAMN05216195_1099</name>
</gene>
<evidence type="ECO:0000256" key="1">
    <source>
        <dbReference type="SAM" id="SignalP"/>
    </source>
</evidence>
<accession>A0A1H9ULX4</accession>
<feature type="signal peptide" evidence="1">
    <location>
        <begin position="1"/>
        <end position="16"/>
    </location>
</feature>